<accession>A0A919MRC7</accession>
<name>A0A919MRC7_9ACTN</name>
<comment type="caution">
    <text evidence="1">The sequence shown here is derived from an EMBL/GenBank/DDBJ whole genome shotgun (WGS) entry which is preliminary data.</text>
</comment>
<evidence type="ECO:0000313" key="1">
    <source>
        <dbReference type="EMBL" id="GIE46805.1"/>
    </source>
</evidence>
<dbReference type="Proteomes" id="UP000647172">
    <property type="component" value="Unassembled WGS sequence"/>
</dbReference>
<organism evidence="1 2">
    <name type="scientific">Actinoplanes nipponensis</name>
    <dbReference type="NCBI Taxonomy" id="135950"/>
    <lineage>
        <taxon>Bacteria</taxon>
        <taxon>Bacillati</taxon>
        <taxon>Actinomycetota</taxon>
        <taxon>Actinomycetes</taxon>
        <taxon>Micromonosporales</taxon>
        <taxon>Micromonosporaceae</taxon>
        <taxon>Actinoplanes</taxon>
    </lineage>
</organism>
<sequence length="205" mass="21523">MPHDITARHRAGGVGRLVAVRGAAPRHAAPAPVEPHLHRRRLRRLAVPAVLLLAAVTPLLFRAPVTPRAAVPPPVVSVPPPPTATEPPAPAITRRPLHAVRQAAKATPPPPAPAASAPPAVPPVLLGPATDADLAALLGTYCRATYGRFTLAAATADGWFCAPLARAAVALDPDAMCRWRYGDQARARLGNAGPPRSWRRYRDGP</sequence>
<dbReference type="EMBL" id="BOMQ01000008">
    <property type="protein sequence ID" value="GIE46805.1"/>
    <property type="molecule type" value="Genomic_DNA"/>
</dbReference>
<gene>
    <name evidence="1" type="ORF">Ani05nite_03390</name>
</gene>
<dbReference type="RefSeq" id="WP_203763489.1">
    <property type="nucleotide sequence ID" value="NZ_BOMQ01000008.1"/>
</dbReference>
<keyword evidence="2" id="KW-1185">Reference proteome</keyword>
<dbReference type="AlphaFoldDB" id="A0A919MRC7"/>
<protein>
    <submittedName>
        <fullName evidence="1">Uncharacterized protein</fullName>
    </submittedName>
</protein>
<reference evidence="1" key="1">
    <citation type="submission" date="2021-01" db="EMBL/GenBank/DDBJ databases">
        <title>Whole genome shotgun sequence of Actinoplanes nipponensis NBRC 14063.</title>
        <authorList>
            <person name="Komaki H."/>
            <person name="Tamura T."/>
        </authorList>
    </citation>
    <scope>NUCLEOTIDE SEQUENCE</scope>
    <source>
        <strain evidence="1">NBRC 14063</strain>
    </source>
</reference>
<evidence type="ECO:0000313" key="2">
    <source>
        <dbReference type="Proteomes" id="UP000647172"/>
    </source>
</evidence>
<proteinExistence type="predicted"/>